<feature type="domain" description="Transglycosylase SLT" evidence="2">
    <location>
        <begin position="12"/>
        <end position="192"/>
    </location>
</feature>
<dbReference type="Pfam" id="PF19489">
    <property type="entry name" value="SLT_4"/>
    <property type="match status" value="1"/>
</dbReference>
<dbReference type="Proteomes" id="UP000094070">
    <property type="component" value="Unassembled WGS sequence"/>
</dbReference>
<dbReference type="PROSITE" id="PS51257">
    <property type="entry name" value="PROKAR_LIPOPROTEIN"/>
    <property type="match status" value="1"/>
</dbReference>
<dbReference type="OrthoDB" id="9789144at2"/>
<keyword evidence="1" id="KW-0732">Signal</keyword>
<name>A0A1E5E2P3_9VIBR</name>
<reference evidence="3 4" key="1">
    <citation type="journal article" date="2012" name="Science">
        <title>Ecological populations of bacteria act as socially cohesive units of antibiotic production and resistance.</title>
        <authorList>
            <person name="Cordero O.X."/>
            <person name="Wildschutte H."/>
            <person name="Kirkup B."/>
            <person name="Proehl S."/>
            <person name="Ngo L."/>
            <person name="Hussain F."/>
            <person name="Le Roux F."/>
            <person name="Mincer T."/>
            <person name="Polz M.F."/>
        </authorList>
    </citation>
    <scope>NUCLEOTIDE SEQUENCE [LARGE SCALE GENOMIC DNA]</scope>
    <source>
        <strain evidence="3 4">1S-45</strain>
    </source>
</reference>
<keyword evidence="4" id="KW-1185">Reference proteome</keyword>
<dbReference type="AlphaFoldDB" id="A0A1E5E2P3"/>
<protein>
    <recommendedName>
        <fullName evidence="2">Transglycosylase SLT domain-containing protein</fullName>
    </recommendedName>
</protein>
<dbReference type="eggNOG" id="COG4764">
    <property type="taxonomic scope" value="Bacteria"/>
</dbReference>
<dbReference type="RefSeq" id="WP_017023805.1">
    <property type="nucleotide sequence ID" value="NZ_AJYK02000057.1"/>
</dbReference>
<organism evidence="3 4">
    <name type="scientific">Vibrio rumoiensis 1S-45</name>
    <dbReference type="NCBI Taxonomy" id="1188252"/>
    <lineage>
        <taxon>Bacteria</taxon>
        <taxon>Pseudomonadati</taxon>
        <taxon>Pseudomonadota</taxon>
        <taxon>Gammaproteobacteria</taxon>
        <taxon>Vibrionales</taxon>
        <taxon>Vibrionaceae</taxon>
        <taxon>Vibrio</taxon>
    </lineage>
</organism>
<dbReference type="STRING" id="1188252.A1QC_07830"/>
<feature type="signal peptide" evidence="1">
    <location>
        <begin position="1"/>
        <end position="23"/>
    </location>
</feature>
<comment type="caution">
    <text evidence="3">The sequence shown here is derived from an EMBL/GenBank/DDBJ whole genome shotgun (WGS) entry which is preliminary data.</text>
</comment>
<sequence>MKNRLLWQVLFSVLSLVVLSGCATSPPKNQENLCDIFREYPDWYDDALDMQDAFGVPIQISMAFMKQESAYVGDAKPPRYYALGFIPWGRVSSAYGYAQAQDPVWSEYQDQVSSWSSRSDFGDAIMFIGWYIDGSQKTLGISKWDAYSQYLAYHEGRGGFKRKSYTRKPNLLKVARRVDQTAKNYGWQLKQCKAELDSNRSWFF</sequence>
<dbReference type="EMBL" id="AJYK02000057">
    <property type="protein sequence ID" value="OEF25822.1"/>
    <property type="molecule type" value="Genomic_DNA"/>
</dbReference>
<gene>
    <name evidence="3" type="ORF">A1QC_07830</name>
</gene>
<dbReference type="Gene3D" id="1.10.530.10">
    <property type="match status" value="1"/>
</dbReference>
<feature type="chain" id="PRO_5009174692" description="Transglycosylase SLT domain-containing protein" evidence="1">
    <location>
        <begin position="24"/>
        <end position="204"/>
    </location>
</feature>
<proteinExistence type="predicted"/>
<dbReference type="SUPFAM" id="SSF53955">
    <property type="entry name" value="Lysozyme-like"/>
    <property type="match status" value="1"/>
</dbReference>
<dbReference type="InterPro" id="IPR023346">
    <property type="entry name" value="Lysozyme-like_dom_sf"/>
</dbReference>
<evidence type="ECO:0000259" key="2">
    <source>
        <dbReference type="Pfam" id="PF19489"/>
    </source>
</evidence>
<dbReference type="InterPro" id="IPR045795">
    <property type="entry name" value="SLT_4"/>
</dbReference>
<evidence type="ECO:0000313" key="3">
    <source>
        <dbReference type="EMBL" id="OEF25822.1"/>
    </source>
</evidence>
<evidence type="ECO:0000256" key="1">
    <source>
        <dbReference type="SAM" id="SignalP"/>
    </source>
</evidence>
<accession>A0A1E5E2P3</accession>
<evidence type="ECO:0000313" key="4">
    <source>
        <dbReference type="Proteomes" id="UP000094070"/>
    </source>
</evidence>